<feature type="domain" description="SGNH hydrolase-type esterase" evidence="3">
    <location>
        <begin position="37"/>
        <end position="327"/>
    </location>
</feature>
<keyword evidence="2" id="KW-0732">Signal</keyword>
<dbReference type="CDD" id="cd01823">
    <property type="entry name" value="SEST_like"/>
    <property type="match status" value="1"/>
</dbReference>
<accession>A0A1G6YIU1</accession>
<dbReference type="PANTHER" id="PTHR37981:SF1">
    <property type="entry name" value="SGNH HYDROLASE-TYPE ESTERASE DOMAIN-CONTAINING PROTEIN"/>
    <property type="match status" value="1"/>
</dbReference>
<keyword evidence="4" id="KW-0378">Hydrolase</keyword>
<keyword evidence="1" id="KW-1015">Disulfide bond</keyword>
<dbReference type="Proteomes" id="UP000199501">
    <property type="component" value="Unassembled WGS sequence"/>
</dbReference>
<feature type="signal peptide" evidence="2">
    <location>
        <begin position="1"/>
        <end position="28"/>
    </location>
</feature>
<feature type="disulfide bond" evidence="1">
    <location>
        <begin position="150"/>
        <end position="164"/>
    </location>
</feature>
<dbReference type="STRING" id="1271860.SAMN05216174_1225"/>
<name>A0A1G6YIU1_9PSEU</name>
<keyword evidence="5" id="KW-1185">Reference proteome</keyword>
<organism evidence="4 5">
    <name type="scientific">Actinokineospora iranica</name>
    <dbReference type="NCBI Taxonomy" id="1271860"/>
    <lineage>
        <taxon>Bacteria</taxon>
        <taxon>Bacillati</taxon>
        <taxon>Actinomycetota</taxon>
        <taxon>Actinomycetes</taxon>
        <taxon>Pseudonocardiales</taxon>
        <taxon>Pseudonocardiaceae</taxon>
        <taxon>Actinokineospora</taxon>
    </lineage>
</organism>
<feature type="disulfide bond" evidence="1">
    <location>
        <begin position="58"/>
        <end position="90"/>
    </location>
</feature>
<dbReference type="RefSeq" id="WP_091457164.1">
    <property type="nucleotide sequence ID" value="NZ_FMZZ01000022.1"/>
</dbReference>
<feature type="disulfide bond" evidence="1">
    <location>
        <begin position="221"/>
        <end position="280"/>
    </location>
</feature>
<dbReference type="SUPFAM" id="SSF52266">
    <property type="entry name" value="SGNH hydrolase"/>
    <property type="match status" value="1"/>
</dbReference>
<dbReference type="InterPro" id="IPR036514">
    <property type="entry name" value="SGNH_hydro_sf"/>
</dbReference>
<evidence type="ECO:0000313" key="4">
    <source>
        <dbReference type="EMBL" id="SDD90309.1"/>
    </source>
</evidence>
<dbReference type="AlphaFoldDB" id="A0A1G6YIU1"/>
<evidence type="ECO:0000313" key="5">
    <source>
        <dbReference type="Proteomes" id="UP000199501"/>
    </source>
</evidence>
<dbReference type="InterPro" id="IPR013830">
    <property type="entry name" value="SGNH_hydro"/>
</dbReference>
<dbReference type="EMBL" id="FMZZ01000022">
    <property type="protein sequence ID" value="SDD90309.1"/>
    <property type="molecule type" value="Genomic_DNA"/>
</dbReference>
<dbReference type="PANTHER" id="PTHR37981">
    <property type="entry name" value="LIPASE 2"/>
    <property type="match status" value="1"/>
</dbReference>
<evidence type="ECO:0000259" key="3">
    <source>
        <dbReference type="Pfam" id="PF13472"/>
    </source>
</evidence>
<gene>
    <name evidence="4" type="ORF">SAMN05216174_1225</name>
</gene>
<protein>
    <submittedName>
        <fullName evidence="4">GDSL-like Lipase/Acylhydrolase family protein</fullName>
    </submittedName>
</protein>
<dbReference type="GO" id="GO:0019433">
    <property type="term" value="P:triglyceride catabolic process"/>
    <property type="evidence" value="ECO:0007669"/>
    <property type="project" value="TreeGrafter"/>
</dbReference>
<dbReference type="Gene3D" id="3.40.50.1110">
    <property type="entry name" value="SGNH hydrolase"/>
    <property type="match status" value="1"/>
</dbReference>
<dbReference type="Pfam" id="PF13472">
    <property type="entry name" value="Lipase_GDSL_2"/>
    <property type="match status" value="1"/>
</dbReference>
<proteinExistence type="predicted"/>
<dbReference type="OrthoDB" id="5503950at2"/>
<dbReference type="GO" id="GO:0004806">
    <property type="term" value="F:triacylglycerol lipase activity"/>
    <property type="evidence" value="ECO:0007669"/>
    <property type="project" value="TreeGrafter"/>
</dbReference>
<evidence type="ECO:0000256" key="2">
    <source>
        <dbReference type="SAM" id="SignalP"/>
    </source>
</evidence>
<feature type="chain" id="PRO_5011631918" evidence="2">
    <location>
        <begin position="29"/>
        <end position="343"/>
    </location>
</feature>
<dbReference type="InterPro" id="IPR037460">
    <property type="entry name" value="SEST-like"/>
</dbReference>
<reference evidence="5" key="1">
    <citation type="submission" date="2016-10" db="EMBL/GenBank/DDBJ databases">
        <authorList>
            <person name="Varghese N."/>
            <person name="Submissions S."/>
        </authorList>
    </citation>
    <scope>NUCLEOTIDE SEQUENCE [LARGE SCALE GENOMIC DNA]</scope>
    <source>
        <strain evidence="5">IBRC-M 10403</strain>
    </source>
</reference>
<evidence type="ECO:0000256" key="1">
    <source>
        <dbReference type="PIRSR" id="PIRSR637460-2"/>
    </source>
</evidence>
<sequence>MNRAKALWGVLAALLALVSSLAAPTASAEPETWEWVALGDSSTAGVFAGEPMGHMDGCERTDAAYPMVAADRLAADPPETPVRLVINAACSGATIADVVRNLQQPTGRGAPPDGWPEVPPQVEALNPGTDLVTIGIGADDLPFGKLLLDCVPAGAQKPDRDTPCHDLHRDSPPDGETVEAKFARIAREYRAMLRAVRARAPRAEIITIGYPSIVPEDPATCRRDDLTHFSASALGSITYGDLGWLRELNNALNFVIAAASVEHGAHFLDLARASQGHDVCQPRPEKWVEGVCGPPETRYPSELDAICAAAPQGSRRLTLIQPNSAGHANAGALLDAAIRDLLP</sequence>